<protein>
    <recommendedName>
        <fullName evidence="1">F-box domain-containing protein</fullName>
    </recommendedName>
</protein>
<dbReference type="InterPro" id="IPR001810">
    <property type="entry name" value="F-box_dom"/>
</dbReference>
<proteinExistence type="predicted"/>
<reference evidence="2" key="1">
    <citation type="submission" date="2023-08" db="EMBL/GenBank/DDBJ databases">
        <title>Black Yeasts Isolated from many extreme environments.</title>
        <authorList>
            <person name="Coleine C."/>
            <person name="Stajich J.E."/>
            <person name="Selbmann L."/>
        </authorList>
    </citation>
    <scope>NUCLEOTIDE SEQUENCE</scope>
    <source>
        <strain evidence="2">CCFEE 5810</strain>
    </source>
</reference>
<name>A0AAN7W0N5_9PEZI</name>
<sequence length="265" mass="30705">MASRSQALSVPEILENILLHLPIRNLLFAQEVCTEWKNMIDTLPSIQRALFFRPRTRDDVDSDYVQHDDLVCPDGCSVITNPLLLAYSLLRFPERHIIRREALHASAESSCHLMFVTQPPSEISAIYQYHSYKDYDYEEEAPYAPFELVPVSLYTNERFGTLVDRVESKRRQIQRQCQLHRLSDSGLWVYTATLLGNVGIVAAAGCECHHMTHMNNPHGIERRDFPRFYRFAREAQIRKNALNFARKLGISGIDNYFTDVQDTRK</sequence>
<dbReference type="Gene3D" id="1.20.1280.50">
    <property type="match status" value="1"/>
</dbReference>
<dbReference type="InterPro" id="IPR036047">
    <property type="entry name" value="F-box-like_dom_sf"/>
</dbReference>
<evidence type="ECO:0000313" key="2">
    <source>
        <dbReference type="EMBL" id="KAK5695182.1"/>
    </source>
</evidence>
<evidence type="ECO:0000313" key="3">
    <source>
        <dbReference type="Proteomes" id="UP001310594"/>
    </source>
</evidence>
<dbReference type="EMBL" id="JAVRQU010000014">
    <property type="protein sequence ID" value="KAK5695182.1"/>
    <property type="molecule type" value="Genomic_DNA"/>
</dbReference>
<gene>
    <name evidence="2" type="ORF">LTR97_008688</name>
</gene>
<feature type="domain" description="F-box" evidence="1">
    <location>
        <begin position="11"/>
        <end position="45"/>
    </location>
</feature>
<comment type="caution">
    <text evidence="2">The sequence shown here is derived from an EMBL/GenBank/DDBJ whole genome shotgun (WGS) entry which is preliminary data.</text>
</comment>
<dbReference type="Pfam" id="PF00646">
    <property type="entry name" value="F-box"/>
    <property type="match status" value="1"/>
</dbReference>
<dbReference type="SUPFAM" id="SSF81383">
    <property type="entry name" value="F-box domain"/>
    <property type="match status" value="1"/>
</dbReference>
<dbReference type="AlphaFoldDB" id="A0AAN7W0N5"/>
<evidence type="ECO:0000259" key="1">
    <source>
        <dbReference type="Pfam" id="PF00646"/>
    </source>
</evidence>
<dbReference type="Proteomes" id="UP001310594">
    <property type="component" value="Unassembled WGS sequence"/>
</dbReference>
<organism evidence="2 3">
    <name type="scientific">Elasticomyces elasticus</name>
    <dbReference type="NCBI Taxonomy" id="574655"/>
    <lineage>
        <taxon>Eukaryota</taxon>
        <taxon>Fungi</taxon>
        <taxon>Dikarya</taxon>
        <taxon>Ascomycota</taxon>
        <taxon>Pezizomycotina</taxon>
        <taxon>Dothideomycetes</taxon>
        <taxon>Dothideomycetidae</taxon>
        <taxon>Mycosphaerellales</taxon>
        <taxon>Teratosphaeriaceae</taxon>
        <taxon>Elasticomyces</taxon>
    </lineage>
</organism>
<accession>A0AAN7W0N5</accession>